<protein>
    <submittedName>
        <fullName evidence="2">IS4 family transposase</fullName>
    </submittedName>
</protein>
<proteinExistence type="predicted"/>
<dbReference type="NCBIfam" id="NF033591">
    <property type="entry name" value="transpos_IS4_2"/>
    <property type="match status" value="1"/>
</dbReference>
<reference evidence="2 3" key="1">
    <citation type="submission" date="2023-08" db="EMBL/GenBank/DDBJ databases">
        <title>Implementing the SeqCode for naming new Mesorhizobium species isolated from Vachellia karroo root nodules.</title>
        <authorList>
            <person name="Van Lill M."/>
        </authorList>
    </citation>
    <scope>NUCLEOTIDE SEQUENCE [LARGE SCALE GENOMIC DNA]</scope>
    <source>
        <strain evidence="2 3">VK3E</strain>
    </source>
</reference>
<accession>A0ABU4X6M9</accession>
<dbReference type="RefSeq" id="WP_320217926.1">
    <property type="nucleotide sequence ID" value="NZ_JAVIIS010000127.1"/>
</dbReference>
<dbReference type="Proteomes" id="UP001272097">
    <property type="component" value="Unassembled WGS sequence"/>
</dbReference>
<dbReference type="InterPro" id="IPR047658">
    <property type="entry name" value="IS4-like_transpos"/>
</dbReference>
<evidence type="ECO:0000313" key="2">
    <source>
        <dbReference type="EMBL" id="MDX8443953.1"/>
    </source>
</evidence>
<organism evidence="2 3">
    <name type="scientific">Mesorhizobium australafricanum</name>
    <dbReference type="NCBI Taxonomy" id="3072311"/>
    <lineage>
        <taxon>Bacteria</taxon>
        <taxon>Pseudomonadati</taxon>
        <taxon>Pseudomonadota</taxon>
        <taxon>Alphaproteobacteria</taxon>
        <taxon>Hyphomicrobiales</taxon>
        <taxon>Phyllobacteriaceae</taxon>
        <taxon>Mesorhizobium</taxon>
    </lineage>
</organism>
<feature type="domain" description="Transposase IS4-like" evidence="1">
    <location>
        <begin position="92"/>
        <end position="303"/>
    </location>
</feature>
<sequence length="364" mass="41600">MPITVHAALIETLKRHFALRNSRLETLAVLIVALVQGRTVNLSHVASHFPGAAQHGSNYRRLQRFFQSIRLDQAVVAQLVVRMLNLSRPKYLALDRTNWKVGCKDINILMLAIVTRRFRVPLLWTVIDRQGNSNTGQRIELMRRYLSLFGAASIELLLADREFIGADWVKFLMENKVPFAIRVKQGQCVALADGRLWTIKSLLRRRRKSRSLTTFQASLPDASTVLSFAVKWIDGRKGQQGEWLIVMTNSPDAKAAISAYKNRWAVECLFADAKTRGFNMEDTRMTAPDKIDTLTTVLAIAVTWTYRCATQTMGMKAIKRKVHGRREKSWFRTGLDALRAWITFAPQHAIRAWQNQCPKRLKNL</sequence>
<dbReference type="SUPFAM" id="SSF53098">
    <property type="entry name" value="Ribonuclease H-like"/>
    <property type="match status" value="1"/>
</dbReference>
<dbReference type="Pfam" id="PF01609">
    <property type="entry name" value="DDE_Tnp_1"/>
    <property type="match status" value="1"/>
</dbReference>
<comment type="caution">
    <text evidence="2">The sequence shown here is derived from an EMBL/GenBank/DDBJ whole genome shotgun (WGS) entry which is preliminary data.</text>
</comment>
<name>A0ABU4X6M9_9HYPH</name>
<evidence type="ECO:0000313" key="3">
    <source>
        <dbReference type="Proteomes" id="UP001272097"/>
    </source>
</evidence>
<dbReference type="InterPro" id="IPR012337">
    <property type="entry name" value="RNaseH-like_sf"/>
</dbReference>
<keyword evidence="3" id="KW-1185">Reference proteome</keyword>
<dbReference type="InterPro" id="IPR002559">
    <property type="entry name" value="Transposase_11"/>
</dbReference>
<dbReference type="EMBL" id="JAVIIS010000127">
    <property type="protein sequence ID" value="MDX8443953.1"/>
    <property type="molecule type" value="Genomic_DNA"/>
</dbReference>
<evidence type="ECO:0000259" key="1">
    <source>
        <dbReference type="Pfam" id="PF01609"/>
    </source>
</evidence>
<gene>
    <name evidence="2" type="ORF">RFM51_30840</name>
</gene>